<evidence type="ECO:0000313" key="2">
    <source>
        <dbReference type="EMBL" id="ROT37092.1"/>
    </source>
</evidence>
<gene>
    <name evidence="2" type="ORF">SODALDRAFT_334162</name>
</gene>
<reference evidence="2 3" key="1">
    <citation type="journal article" date="2018" name="Mol. Ecol.">
        <title>The obligate alkalophilic soda-lake fungus Sodiomyces alkalinus has shifted to a protein diet.</title>
        <authorList>
            <person name="Grum-Grzhimaylo A.A."/>
            <person name="Falkoski D.L."/>
            <person name="van den Heuvel J."/>
            <person name="Valero-Jimenez C.A."/>
            <person name="Min B."/>
            <person name="Choi I.G."/>
            <person name="Lipzen A."/>
            <person name="Daum C.G."/>
            <person name="Aanen D.K."/>
            <person name="Tsang A."/>
            <person name="Henrissat B."/>
            <person name="Bilanenko E.N."/>
            <person name="de Vries R.P."/>
            <person name="van Kan J.A.L."/>
            <person name="Grigoriev I.V."/>
            <person name="Debets A.J.M."/>
        </authorList>
    </citation>
    <scope>NUCLEOTIDE SEQUENCE [LARGE SCALE GENOMIC DNA]</scope>
    <source>
        <strain evidence="2 3">F11</strain>
    </source>
</reference>
<keyword evidence="1" id="KW-0812">Transmembrane</keyword>
<keyword evidence="1" id="KW-0472">Membrane</keyword>
<feature type="transmembrane region" description="Helical" evidence="1">
    <location>
        <begin position="6"/>
        <end position="29"/>
    </location>
</feature>
<name>A0A3N2PRE6_SODAK</name>
<accession>A0A3N2PRE6</accession>
<proteinExistence type="predicted"/>
<keyword evidence="3" id="KW-1185">Reference proteome</keyword>
<protein>
    <submittedName>
        <fullName evidence="2">Uncharacterized protein</fullName>
    </submittedName>
</protein>
<evidence type="ECO:0000313" key="3">
    <source>
        <dbReference type="Proteomes" id="UP000272025"/>
    </source>
</evidence>
<dbReference type="RefSeq" id="XP_028464898.1">
    <property type="nucleotide sequence ID" value="XM_028612140.1"/>
</dbReference>
<dbReference type="Proteomes" id="UP000272025">
    <property type="component" value="Unassembled WGS sequence"/>
</dbReference>
<evidence type="ECO:0000256" key="1">
    <source>
        <dbReference type="SAM" id="Phobius"/>
    </source>
</evidence>
<dbReference type="GeneID" id="39580618"/>
<dbReference type="EMBL" id="ML119057">
    <property type="protein sequence ID" value="ROT37092.1"/>
    <property type="molecule type" value="Genomic_DNA"/>
</dbReference>
<sequence length="63" mass="7181">MSSFFLPFSLATTPSFFFLFLFLASPPLLNRPSRPSRPSRLVGRAHETDGWSWRHGETLEGAR</sequence>
<keyword evidence="1" id="KW-1133">Transmembrane helix</keyword>
<dbReference type="AlphaFoldDB" id="A0A3N2PRE6"/>
<organism evidence="2 3">
    <name type="scientific">Sodiomyces alkalinus (strain CBS 110278 / VKM F-3762 / F11)</name>
    <name type="common">Alkaliphilic filamentous fungus</name>
    <dbReference type="NCBI Taxonomy" id="1314773"/>
    <lineage>
        <taxon>Eukaryota</taxon>
        <taxon>Fungi</taxon>
        <taxon>Dikarya</taxon>
        <taxon>Ascomycota</taxon>
        <taxon>Pezizomycotina</taxon>
        <taxon>Sordariomycetes</taxon>
        <taxon>Hypocreomycetidae</taxon>
        <taxon>Glomerellales</taxon>
        <taxon>Plectosphaerellaceae</taxon>
        <taxon>Sodiomyces</taxon>
    </lineage>
</organism>